<evidence type="ECO:0000313" key="2">
    <source>
        <dbReference type="Proteomes" id="UP000053732"/>
    </source>
</evidence>
<accession>A0A0G4NX95</accession>
<dbReference type="AlphaFoldDB" id="A0A0G4NX95"/>
<gene>
    <name evidence="1" type="ORF">PCAMFM013_S002g000429</name>
</gene>
<dbReference type="Proteomes" id="UP000053732">
    <property type="component" value="Unassembled WGS sequence"/>
</dbReference>
<name>A0A0G4NX95_PENC3</name>
<protein>
    <submittedName>
        <fullName evidence="1">Str. FM013</fullName>
    </submittedName>
</protein>
<reference evidence="1 2" key="1">
    <citation type="journal article" date="2014" name="Nat. Commun.">
        <title>Multiple recent horizontal transfers of a large genomic region in cheese making fungi.</title>
        <authorList>
            <person name="Cheeseman K."/>
            <person name="Ropars J."/>
            <person name="Renault P."/>
            <person name="Dupont J."/>
            <person name="Gouzy J."/>
            <person name="Branca A."/>
            <person name="Abraham A.L."/>
            <person name="Ceppi M."/>
            <person name="Conseiller E."/>
            <person name="Debuchy R."/>
            <person name="Malagnac F."/>
            <person name="Goarin A."/>
            <person name="Silar P."/>
            <person name="Lacoste S."/>
            <person name="Sallet E."/>
            <person name="Bensimon A."/>
            <person name="Giraud T."/>
            <person name="Brygoo Y."/>
        </authorList>
    </citation>
    <scope>NUCLEOTIDE SEQUENCE [LARGE SCALE GENOMIC DNA]</scope>
    <source>
        <strain evidence="2">FM 013</strain>
    </source>
</reference>
<proteinExistence type="predicted"/>
<dbReference type="EMBL" id="HG793135">
    <property type="protein sequence ID" value="CRL18559.1"/>
    <property type="molecule type" value="Genomic_DNA"/>
</dbReference>
<organism evidence="1 2">
    <name type="scientific">Penicillium camemberti (strain FM 013)</name>
    <dbReference type="NCBI Taxonomy" id="1429867"/>
    <lineage>
        <taxon>Eukaryota</taxon>
        <taxon>Fungi</taxon>
        <taxon>Dikarya</taxon>
        <taxon>Ascomycota</taxon>
        <taxon>Pezizomycotina</taxon>
        <taxon>Eurotiomycetes</taxon>
        <taxon>Eurotiomycetidae</taxon>
        <taxon>Eurotiales</taxon>
        <taxon>Aspergillaceae</taxon>
        <taxon>Penicillium</taxon>
    </lineage>
</organism>
<evidence type="ECO:0000313" key="1">
    <source>
        <dbReference type="EMBL" id="CRL18559.1"/>
    </source>
</evidence>
<keyword evidence="2" id="KW-1185">Reference proteome</keyword>
<sequence>MTSFIAFQNWNPTLVAWLMYYIMRKQACLQGNLCIEED</sequence>